<dbReference type="Pfam" id="PF14246">
    <property type="entry name" value="TetR_C_7"/>
    <property type="match status" value="1"/>
</dbReference>
<dbReference type="SUPFAM" id="SSF46689">
    <property type="entry name" value="Homeodomain-like"/>
    <property type="match status" value="1"/>
</dbReference>
<dbReference type="InterPro" id="IPR001647">
    <property type="entry name" value="HTH_TetR"/>
</dbReference>
<keyword evidence="3" id="KW-0804">Transcription</keyword>
<proteinExistence type="predicted"/>
<evidence type="ECO:0000256" key="2">
    <source>
        <dbReference type="ARBA" id="ARBA00023125"/>
    </source>
</evidence>
<keyword evidence="7" id="KW-1185">Reference proteome</keyword>
<dbReference type="FunFam" id="1.10.10.60:FF:000141">
    <property type="entry name" value="TetR family transcriptional regulator"/>
    <property type="match status" value="1"/>
</dbReference>
<reference evidence="6 7" key="2">
    <citation type="journal article" date="2011" name="J. Bacteriol.">
        <title>Genomes of three methylotrophs from a single niche uncover genetic and metabolic divergence of Methylophilaceae.</title>
        <authorList>
            <person name="Lapidus A."/>
            <person name="Clum A."/>
            <person name="Labutti K."/>
            <person name="Kaluzhnaya M.G."/>
            <person name="Lim S."/>
            <person name="Beck D.A."/>
            <person name="Glavina Del Rio T."/>
            <person name="Nolan M."/>
            <person name="Mavromatis K."/>
            <person name="Huntemann M."/>
            <person name="Lucas S."/>
            <person name="Lidstrom M.E."/>
            <person name="Ivanova N."/>
            <person name="Chistoserdova L."/>
        </authorList>
    </citation>
    <scope>NUCLEOTIDE SEQUENCE [LARGE SCALE GENOMIC DNA]</scope>
    <source>
        <strain evidence="6 7">SIP3-4</strain>
    </source>
</reference>
<dbReference type="GO" id="GO:0000976">
    <property type="term" value="F:transcription cis-regulatory region binding"/>
    <property type="evidence" value="ECO:0007669"/>
    <property type="project" value="TreeGrafter"/>
</dbReference>
<protein>
    <submittedName>
        <fullName evidence="6">Transcriptional regulator, TetR family</fullName>
    </submittedName>
</protein>
<dbReference type="STRING" id="582744.Msip34_1768"/>
<dbReference type="PANTHER" id="PTHR30055:SF146">
    <property type="entry name" value="HTH-TYPE TRANSCRIPTIONAL DUAL REGULATOR CECR"/>
    <property type="match status" value="1"/>
</dbReference>
<dbReference type="InterPro" id="IPR039536">
    <property type="entry name" value="TetR_C_Proteobacteria"/>
</dbReference>
<reference evidence="7" key="1">
    <citation type="submission" date="2009-07" db="EMBL/GenBank/DDBJ databases">
        <title>Complete sequence of chromosome of Methylovorus sp. SIP3-4.</title>
        <authorList>
            <person name="Lucas S."/>
            <person name="Copeland A."/>
            <person name="Lapidus A."/>
            <person name="Glavina del Rio T."/>
            <person name="Tice H."/>
            <person name="Bruce D."/>
            <person name="Goodwin L."/>
            <person name="Pitluck S."/>
            <person name="Clum A."/>
            <person name="Larimer F."/>
            <person name="Land M."/>
            <person name="Hauser L."/>
            <person name="Kyrpides N."/>
            <person name="Mikhailova N."/>
            <person name="Kayluzhnaya M."/>
            <person name="Chistoserdova L."/>
        </authorList>
    </citation>
    <scope>NUCLEOTIDE SEQUENCE [LARGE SCALE GENOMIC DNA]</scope>
    <source>
        <strain evidence="7">SIP3-4</strain>
    </source>
</reference>
<dbReference type="OrthoDB" id="9809994at2"/>
<organism evidence="6 7">
    <name type="scientific">Methylovorus glucosotrophus (strain SIP3-4)</name>
    <dbReference type="NCBI Taxonomy" id="582744"/>
    <lineage>
        <taxon>Bacteria</taxon>
        <taxon>Pseudomonadati</taxon>
        <taxon>Pseudomonadota</taxon>
        <taxon>Betaproteobacteria</taxon>
        <taxon>Nitrosomonadales</taxon>
        <taxon>Methylophilaceae</taxon>
        <taxon>Methylovorus</taxon>
    </lineage>
</organism>
<dbReference type="InterPro" id="IPR009057">
    <property type="entry name" value="Homeodomain-like_sf"/>
</dbReference>
<dbReference type="EMBL" id="CP001674">
    <property type="protein sequence ID" value="ACT51013.1"/>
    <property type="molecule type" value="Genomic_DNA"/>
</dbReference>
<evidence type="ECO:0000313" key="6">
    <source>
        <dbReference type="EMBL" id="ACT51013.1"/>
    </source>
</evidence>
<dbReference type="PROSITE" id="PS50977">
    <property type="entry name" value="HTH_TETR_2"/>
    <property type="match status" value="1"/>
</dbReference>
<dbReference type="Pfam" id="PF00440">
    <property type="entry name" value="TetR_N"/>
    <property type="match status" value="1"/>
</dbReference>
<feature type="DNA-binding region" description="H-T-H motif" evidence="4">
    <location>
        <begin position="39"/>
        <end position="58"/>
    </location>
</feature>
<gene>
    <name evidence="6" type="ordered locus">Msip34_1768</name>
</gene>
<dbReference type="Gene3D" id="1.10.357.10">
    <property type="entry name" value="Tetracycline Repressor, domain 2"/>
    <property type="match status" value="1"/>
</dbReference>
<name>C6X6M0_METGS</name>
<dbReference type="Gene3D" id="1.10.10.60">
    <property type="entry name" value="Homeodomain-like"/>
    <property type="match status" value="1"/>
</dbReference>
<dbReference type="AlphaFoldDB" id="C6X6M0"/>
<keyword evidence="2 4" id="KW-0238">DNA-binding</keyword>
<evidence type="ECO:0000256" key="4">
    <source>
        <dbReference type="PROSITE-ProRule" id="PRU00335"/>
    </source>
</evidence>
<dbReference type="InterPro" id="IPR050109">
    <property type="entry name" value="HTH-type_TetR-like_transc_reg"/>
</dbReference>
<keyword evidence="1" id="KW-0805">Transcription regulation</keyword>
<evidence type="ECO:0000313" key="7">
    <source>
        <dbReference type="Proteomes" id="UP000002743"/>
    </source>
</evidence>
<sequence length="214" mass="24033">MSTKANSGRPTREGSELLGRHMMDIAAQTFLEKGFHGASIEGIAKAAEVSKLTIYRHFESKSSLFLAVIKVHMDIYVSALLEKINTQKPPAEALFEIGYFISNQWFKPDNIKLSRMVIAEVHRIEGLSALIDQMLNEARQPVEKYLVQLMDAGLVRFTDVRAATIQFVQLCVSGHYFLLRDDALTPNAEERARLVKSAVDVFMYGHFKQSPSAV</sequence>
<dbReference type="PRINTS" id="PR00455">
    <property type="entry name" value="HTHTETR"/>
</dbReference>
<dbReference type="RefSeq" id="WP_015830406.1">
    <property type="nucleotide sequence ID" value="NC_012969.1"/>
</dbReference>
<evidence type="ECO:0000259" key="5">
    <source>
        <dbReference type="PROSITE" id="PS50977"/>
    </source>
</evidence>
<dbReference type="eggNOG" id="COG1309">
    <property type="taxonomic scope" value="Bacteria"/>
</dbReference>
<evidence type="ECO:0000256" key="3">
    <source>
        <dbReference type="ARBA" id="ARBA00023163"/>
    </source>
</evidence>
<feature type="domain" description="HTH tetR-type" evidence="5">
    <location>
        <begin position="16"/>
        <end position="76"/>
    </location>
</feature>
<dbReference type="KEGG" id="mei:Msip34_1768"/>
<accession>C6X6M0</accession>
<dbReference type="HOGENOM" id="CLU_069356_27_0_4"/>
<dbReference type="Proteomes" id="UP000002743">
    <property type="component" value="Chromosome"/>
</dbReference>
<dbReference type="GO" id="GO:0003700">
    <property type="term" value="F:DNA-binding transcription factor activity"/>
    <property type="evidence" value="ECO:0007669"/>
    <property type="project" value="TreeGrafter"/>
</dbReference>
<evidence type="ECO:0000256" key="1">
    <source>
        <dbReference type="ARBA" id="ARBA00023015"/>
    </source>
</evidence>
<dbReference type="PANTHER" id="PTHR30055">
    <property type="entry name" value="HTH-TYPE TRANSCRIPTIONAL REGULATOR RUTR"/>
    <property type="match status" value="1"/>
</dbReference>